<evidence type="ECO:0000313" key="2">
    <source>
        <dbReference type="Proteomes" id="UP000664859"/>
    </source>
</evidence>
<feature type="non-terminal residue" evidence="1">
    <location>
        <position position="212"/>
    </location>
</feature>
<organism evidence="1 2">
    <name type="scientific">Tribonema minus</name>
    <dbReference type="NCBI Taxonomy" id="303371"/>
    <lineage>
        <taxon>Eukaryota</taxon>
        <taxon>Sar</taxon>
        <taxon>Stramenopiles</taxon>
        <taxon>Ochrophyta</taxon>
        <taxon>PX clade</taxon>
        <taxon>Xanthophyceae</taxon>
        <taxon>Tribonematales</taxon>
        <taxon>Tribonemataceae</taxon>
        <taxon>Tribonema</taxon>
    </lineage>
</organism>
<dbReference type="AlphaFoldDB" id="A0A835YZC0"/>
<dbReference type="SUPFAM" id="SSF56672">
    <property type="entry name" value="DNA/RNA polymerases"/>
    <property type="match status" value="1"/>
</dbReference>
<gene>
    <name evidence="1" type="ORF">JKP88DRAFT_163947</name>
</gene>
<dbReference type="InterPro" id="IPR043502">
    <property type="entry name" value="DNA/RNA_pol_sf"/>
</dbReference>
<reference evidence="1" key="1">
    <citation type="submission" date="2021-02" db="EMBL/GenBank/DDBJ databases">
        <title>First Annotated Genome of the Yellow-green Alga Tribonema minus.</title>
        <authorList>
            <person name="Mahan K.M."/>
        </authorList>
    </citation>
    <scope>NUCLEOTIDE SEQUENCE</scope>
    <source>
        <strain evidence="1">UTEX B ZZ1240</strain>
    </source>
</reference>
<evidence type="ECO:0008006" key="3">
    <source>
        <dbReference type="Google" id="ProtNLM"/>
    </source>
</evidence>
<sequence length="212" mass="23839">MVLAVTASFFGCGEGYPRLQELLDVVAHGVPVSVKRQADFEAEWTVSRGNYPLEPRHVPVFDCKVLEDIALGRCIVMHAAIARMYFSTRLHINPVFVVDEGAAKFRVVHDLSALLHGESVNNTTVFEEAPVVGCGHIFEAMLYRIWSLRQAWPRKRILISKMDVKSAFRQLALDVRGPLLGYRYNDLVVVDLRLQFGWRSSPGWWSLAGGAI</sequence>
<comment type="caution">
    <text evidence="1">The sequence shown here is derived from an EMBL/GenBank/DDBJ whole genome shotgun (WGS) entry which is preliminary data.</text>
</comment>
<keyword evidence="2" id="KW-1185">Reference proteome</keyword>
<proteinExistence type="predicted"/>
<dbReference type="EMBL" id="JAFCMP010000201">
    <property type="protein sequence ID" value="KAG5183523.1"/>
    <property type="molecule type" value="Genomic_DNA"/>
</dbReference>
<evidence type="ECO:0000313" key="1">
    <source>
        <dbReference type="EMBL" id="KAG5183523.1"/>
    </source>
</evidence>
<dbReference type="Proteomes" id="UP000664859">
    <property type="component" value="Unassembled WGS sequence"/>
</dbReference>
<protein>
    <recommendedName>
        <fullName evidence="3">Reverse transcriptase</fullName>
    </recommendedName>
</protein>
<name>A0A835YZC0_9STRA</name>
<accession>A0A835YZC0</accession>